<dbReference type="RefSeq" id="WP_015902516.1">
    <property type="nucleotide sequence ID" value="NC_012115.1"/>
</dbReference>
<dbReference type="InterPro" id="IPR001775">
    <property type="entry name" value="GspD/PilQ"/>
</dbReference>
<proteinExistence type="inferred from homology"/>
<dbReference type="AlphaFoldDB" id="B9L5L8"/>
<dbReference type="EMBL" id="CP001279">
    <property type="protein sequence ID" value="ACM93464.1"/>
    <property type="molecule type" value="Genomic_DNA"/>
</dbReference>
<evidence type="ECO:0000256" key="5">
    <source>
        <dbReference type="SAM" id="SignalP"/>
    </source>
</evidence>
<dbReference type="GO" id="GO:0015627">
    <property type="term" value="C:type II protein secretion system complex"/>
    <property type="evidence" value="ECO:0007669"/>
    <property type="project" value="TreeGrafter"/>
</dbReference>
<dbReference type="Proteomes" id="UP000000448">
    <property type="component" value="Chromosome"/>
</dbReference>
<dbReference type="HOGENOM" id="CLU_006756_2_0_7"/>
<keyword evidence="3" id="KW-0472">Membrane</keyword>
<protein>
    <submittedName>
        <fullName evidence="7">General secretory pathway protein D</fullName>
    </submittedName>
</protein>
<comment type="subcellular location">
    <subcellularLocation>
        <location evidence="1">Membrane</location>
    </subcellularLocation>
</comment>
<comment type="similarity">
    <text evidence="4">Belongs to the bacterial secretin family.</text>
</comment>
<evidence type="ECO:0000256" key="3">
    <source>
        <dbReference type="ARBA" id="ARBA00023136"/>
    </source>
</evidence>
<name>B9L5L8_NAUPA</name>
<dbReference type="GO" id="GO:0009306">
    <property type="term" value="P:protein secretion"/>
    <property type="evidence" value="ECO:0007669"/>
    <property type="project" value="InterPro"/>
</dbReference>
<evidence type="ECO:0000256" key="1">
    <source>
        <dbReference type="ARBA" id="ARBA00004370"/>
    </source>
</evidence>
<dbReference type="Pfam" id="PF00263">
    <property type="entry name" value="Secretin"/>
    <property type="match status" value="1"/>
</dbReference>
<gene>
    <name evidence="7" type="ordered locus">NAMH_1263</name>
</gene>
<evidence type="ECO:0000256" key="2">
    <source>
        <dbReference type="ARBA" id="ARBA00022729"/>
    </source>
</evidence>
<dbReference type="STRING" id="598659.NAMH_1263"/>
<dbReference type="eggNOG" id="COG1450">
    <property type="taxonomic scope" value="Bacteria"/>
</dbReference>
<dbReference type="KEGG" id="nam:NAMH_1263"/>
<evidence type="ECO:0000259" key="6">
    <source>
        <dbReference type="Pfam" id="PF00263"/>
    </source>
</evidence>
<accession>B9L5L8</accession>
<reference evidence="7 8" key="1">
    <citation type="journal article" date="2009" name="PLoS Genet.">
        <title>Adaptations to submarine hydrothermal environments exemplified by the genome of Nautilia profundicola.</title>
        <authorList>
            <person name="Campbell B.J."/>
            <person name="Smith J.L."/>
            <person name="Hanson T.E."/>
            <person name="Klotz M.G."/>
            <person name="Stein L.Y."/>
            <person name="Lee C.K."/>
            <person name="Wu D."/>
            <person name="Robinson J.M."/>
            <person name="Khouri H.M."/>
            <person name="Eisen J.A."/>
            <person name="Cary S.C."/>
        </authorList>
    </citation>
    <scope>NUCLEOTIDE SEQUENCE [LARGE SCALE GENOMIC DNA]</scope>
    <source>
        <strain evidence="8">ATCC BAA-1463 / DSM 18972 / AmH</strain>
    </source>
</reference>
<sequence length="445" mass="50092">MKKLVLILFIALSLFANCENKLFTYSNSINTADRLSIQEFLDLLVTQKCNINIVFDDKESKDAVKNKMPFLRVKNYTLNQVLDLILSKRGLFYTLNGDTLEISYYKTKTYKLDFISSNRVGESNLDATDSKVKNEYTFDFWDKVQDNIETILKNTSDEFKPPIIDKTVGLITVTGTKKQIDAIDKYINTMLNRLTKEVLIDVKIYTVELSKSHKTGIDWSQLSIQLNRTDVPLRGTYIGGAQSVFSDATFSVVGLLNFLAQNGNVNSLSNPKVVTLNNQKAIISVGDTIYYKYASKVTTDQNGNPNTEYTIDSKFVGVVLDITPQISDNGDIILSIAPRISAFKDLTQLSNTTRDMPPDTKDNTMLSVVKLKDNQTLVLGGLITNDKTLQVNGVPVLKEIPLIKYLFSSREEVTSRKELVFVITPHIINLKKKKTLRDLGFGKLQ</sequence>
<keyword evidence="8" id="KW-1185">Reference proteome</keyword>
<dbReference type="PANTHER" id="PTHR30332:SF24">
    <property type="entry name" value="SECRETIN GSPD-RELATED"/>
    <property type="match status" value="1"/>
</dbReference>
<dbReference type="PRINTS" id="PR00811">
    <property type="entry name" value="BCTERIALGSPD"/>
</dbReference>
<evidence type="ECO:0000313" key="8">
    <source>
        <dbReference type="Proteomes" id="UP000000448"/>
    </source>
</evidence>
<evidence type="ECO:0000313" key="7">
    <source>
        <dbReference type="EMBL" id="ACM93464.1"/>
    </source>
</evidence>
<feature type="signal peptide" evidence="5">
    <location>
        <begin position="1"/>
        <end position="18"/>
    </location>
</feature>
<keyword evidence="2 5" id="KW-0732">Signal</keyword>
<evidence type="ECO:0000256" key="4">
    <source>
        <dbReference type="RuleBase" id="RU004003"/>
    </source>
</evidence>
<dbReference type="PANTHER" id="PTHR30332">
    <property type="entry name" value="PROBABLE GENERAL SECRETION PATHWAY PROTEIN D"/>
    <property type="match status" value="1"/>
</dbReference>
<feature type="domain" description="Type II/III secretion system secretin-like" evidence="6">
    <location>
        <begin position="259"/>
        <end position="428"/>
    </location>
</feature>
<dbReference type="GO" id="GO:0016020">
    <property type="term" value="C:membrane"/>
    <property type="evidence" value="ECO:0007669"/>
    <property type="project" value="UniProtKB-SubCell"/>
</dbReference>
<dbReference type="InterPro" id="IPR004846">
    <property type="entry name" value="T2SS/T3SS_dom"/>
</dbReference>
<feature type="chain" id="PRO_5002888331" evidence="5">
    <location>
        <begin position="19"/>
        <end position="445"/>
    </location>
</feature>
<dbReference type="InterPro" id="IPR050810">
    <property type="entry name" value="Bact_Secretion_Sys_Channel"/>
</dbReference>
<organism evidence="7 8">
    <name type="scientific">Nautilia profundicola (strain ATCC BAA-1463 / DSM 18972 / AmH)</name>
    <dbReference type="NCBI Taxonomy" id="598659"/>
    <lineage>
        <taxon>Bacteria</taxon>
        <taxon>Pseudomonadati</taxon>
        <taxon>Campylobacterota</taxon>
        <taxon>Epsilonproteobacteria</taxon>
        <taxon>Nautiliales</taxon>
        <taxon>Nautiliaceae</taxon>
        <taxon>Nautilia</taxon>
    </lineage>
</organism>
<dbReference type="OrthoDB" id="9775455at2"/>